<organism evidence="1 2">
    <name type="scientific">Pseudogemmobacter humi</name>
    <dbReference type="NCBI Taxonomy" id="2483812"/>
    <lineage>
        <taxon>Bacteria</taxon>
        <taxon>Pseudomonadati</taxon>
        <taxon>Pseudomonadota</taxon>
        <taxon>Alphaproteobacteria</taxon>
        <taxon>Rhodobacterales</taxon>
        <taxon>Paracoccaceae</taxon>
        <taxon>Pseudogemmobacter</taxon>
    </lineage>
</organism>
<proteinExistence type="predicted"/>
<keyword evidence="1" id="KW-0489">Methyltransferase</keyword>
<evidence type="ECO:0000313" key="2">
    <source>
        <dbReference type="Proteomes" id="UP000277498"/>
    </source>
</evidence>
<sequence length="138" mass="14705">MTEYDSLPKRAGWSVAGAARHPGYCEGDICRRKPGKESPQGAVMALLTAEAGRRFPGFTCIDLFAGGGGLRLPSCGMRRLTPREGARLLGQDGRVSDTRACRRFGYSVAVPALADPARAMLPPDLTVMAGTQKARRLG</sequence>
<gene>
    <name evidence="1" type="ORF">XINFAN_03366</name>
</gene>
<keyword evidence="2" id="KW-1185">Reference proteome</keyword>
<protein>
    <submittedName>
        <fullName evidence="1">DNA cytosine methylase</fullName>
    </submittedName>
</protein>
<dbReference type="GO" id="GO:0032259">
    <property type="term" value="P:methylation"/>
    <property type="evidence" value="ECO:0007669"/>
    <property type="project" value="UniProtKB-KW"/>
</dbReference>
<accession>A0A3P5XKP7</accession>
<dbReference type="Proteomes" id="UP000277498">
    <property type="component" value="Unassembled WGS sequence"/>
</dbReference>
<dbReference type="EMBL" id="UXAW01000091">
    <property type="protein sequence ID" value="VDC32301.1"/>
    <property type="molecule type" value="Genomic_DNA"/>
</dbReference>
<evidence type="ECO:0000313" key="1">
    <source>
        <dbReference type="EMBL" id="VDC32301.1"/>
    </source>
</evidence>
<reference evidence="1 2" key="1">
    <citation type="submission" date="2018-11" db="EMBL/GenBank/DDBJ databases">
        <authorList>
            <person name="Criscuolo A."/>
        </authorList>
    </citation>
    <scope>NUCLEOTIDE SEQUENCE [LARGE SCALE GENOMIC DNA]</scope>
    <source>
        <strain evidence="1">ACIP111625</strain>
    </source>
</reference>
<dbReference type="GO" id="GO:0008168">
    <property type="term" value="F:methyltransferase activity"/>
    <property type="evidence" value="ECO:0007669"/>
    <property type="project" value="UniProtKB-KW"/>
</dbReference>
<dbReference type="AlphaFoldDB" id="A0A3P5XKP7"/>
<keyword evidence="1" id="KW-0808">Transferase</keyword>
<dbReference type="RefSeq" id="WP_199286451.1">
    <property type="nucleotide sequence ID" value="NZ_UXAW01000091.1"/>
</dbReference>
<name>A0A3P5XKP7_9RHOB</name>